<reference evidence="2 3" key="2">
    <citation type="journal article" date="2010" name="Stand. Genomic Sci.">
        <title>Complete genome sequence of Nakamurella multipartita type strain (Y-104).</title>
        <authorList>
            <person name="Tice H."/>
            <person name="Mayilraj S."/>
            <person name="Sims D."/>
            <person name="Lapidus A."/>
            <person name="Nolan M."/>
            <person name="Lucas S."/>
            <person name="Glavina Del Rio T."/>
            <person name="Copeland A."/>
            <person name="Cheng J.F."/>
            <person name="Meincke L."/>
            <person name="Bruce D."/>
            <person name="Goodwin L."/>
            <person name="Pitluck S."/>
            <person name="Ivanova N."/>
            <person name="Mavromatis K."/>
            <person name="Ovchinnikova G."/>
            <person name="Pati A."/>
            <person name="Chen A."/>
            <person name="Palaniappan K."/>
            <person name="Land M."/>
            <person name="Hauser L."/>
            <person name="Chang Y.J."/>
            <person name="Jeffries C.D."/>
            <person name="Detter J.C."/>
            <person name="Brettin T."/>
            <person name="Rohde M."/>
            <person name="Goker M."/>
            <person name="Bristow J."/>
            <person name="Eisen J.A."/>
            <person name="Markowitz V."/>
            <person name="Hugenholtz P."/>
            <person name="Kyrpides N.C."/>
            <person name="Klenk H.P."/>
            <person name="Chen F."/>
        </authorList>
    </citation>
    <scope>NUCLEOTIDE SEQUENCE [LARGE SCALE GENOMIC DNA]</scope>
    <source>
        <strain evidence="3">ATCC 700099 / DSM 44233 / CIP 104796 / JCM 9543 / NBRC 105858 / Y-104</strain>
    </source>
</reference>
<dbReference type="PANTHER" id="PTHR43433">
    <property type="entry name" value="HYDROLASE, ALPHA/BETA FOLD FAMILY PROTEIN"/>
    <property type="match status" value="1"/>
</dbReference>
<keyword evidence="2" id="KW-0378">Hydrolase</keyword>
<evidence type="ECO:0000259" key="1">
    <source>
        <dbReference type="Pfam" id="PF00561"/>
    </source>
</evidence>
<dbReference type="eggNOG" id="COG2267">
    <property type="taxonomic scope" value="Bacteria"/>
</dbReference>
<dbReference type="OrthoDB" id="5422338at2"/>
<protein>
    <submittedName>
        <fullName evidence="2">Alpha/beta hydrolase fold protein</fullName>
    </submittedName>
</protein>
<dbReference type="EMBL" id="CP001737">
    <property type="protein sequence ID" value="ACV77598.1"/>
    <property type="molecule type" value="Genomic_DNA"/>
</dbReference>
<organism evidence="2 3">
    <name type="scientific">Nakamurella multipartita (strain ATCC 700099 / DSM 44233 / CIP 104796 / JCM 9543 / NBRC 105858 / Y-104)</name>
    <name type="common">Microsphaera multipartita</name>
    <dbReference type="NCBI Taxonomy" id="479431"/>
    <lineage>
        <taxon>Bacteria</taxon>
        <taxon>Bacillati</taxon>
        <taxon>Actinomycetota</taxon>
        <taxon>Actinomycetes</taxon>
        <taxon>Nakamurellales</taxon>
        <taxon>Nakamurellaceae</taxon>
        <taxon>Nakamurella</taxon>
    </lineage>
</organism>
<dbReference type="SUPFAM" id="SSF53474">
    <property type="entry name" value="alpha/beta-Hydrolases"/>
    <property type="match status" value="1"/>
</dbReference>
<dbReference type="InterPro" id="IPR050471">
    <property type="entry name" value="AB_hydrolase"/>
</dbReference>
<dbReference type="InterPro" id="IPR029058">
    <property type="entry name" value="AB_hydrolase_fold"/>
</dbReference>
<dbReference type="Proteomes" id="UP000002218">
    <property type="component" value="Chromosome"/>
</dbReference>
<dbReference type="PANTHER" id="PTHR43433:SF1">
    <property type="entry name" value="BLL5160 PROTEIN"/>
    <property type="match status" value="1"/>
</dbReference>
<proteinExistence type="predicted"/>
<dbReference type="Gene3D" id="3.40.50.1820">
    <property type="entry name" value="alpha/beta hydrolase"/>
    <property type="match status" value="1"/>
</dbReference>
<dbReference type="InParanoid" id="C8XCN3"/>
<dbReference type="STRING" id="479431.Namu_1191"/>
<evidence type="ECO:0000313" key="3">
    <source>
        <dbReference type="Proteomes" id="UP000002218"/>
    </source>
</evidence>
<dbReference type="KEGG" id="nml:Namu_1191"/>
<dbReference type="Pfam" id="PF00561">
    <property type="entry name" value="Abhydrolase_1"/>
    <property type="match status" value="1"/>
</dbReference>
<name>C8XCN3_NAKMY</name>
<keyword evidence="3" id="KW-1185">Reference proteome</keyword>
<dbReference type="RefSeq" id="WP_015746512.1">
    <property type="nucleotide sequence ID" value="NC_013235.1"/>
</dbReference>
<gene>
    <name evidence="2" type="ordered locus">Namu_1191</name>
</gene>
<dbReference type="GO" id="GO:0016787">
    <property type="term" value="F:hydrolase activity"/>
    <property type="evidence" value="ECO:0007669"/>
    <property type="project" value="UniProtKB-KW"/>
</dbReference>
<reference evidence="3" key="1">
    <citation type="submission" date="2009-09" db="EMBL/GenBank/DDBJ databases">
        <title>The complete genome of Nakamurella multipartita DSM 44233.</title>
        <authorList>
            <consortium name="US DOE Joint Genome Institute (JGI-PGF)"/>
            <person name="Lucas S."/>
            <person name="Copeland A."/>
            <person name="Lapidus A."/>
            <person name="Glavina del Rio T."/>
            <person name="Dalin E."/>
            <person name="Tice H."/>
            <person name="Bruce D."/>
            <person name="Goodwin L."/>
            <person name="Pitluck S."/>
            <person name="Kyrpides N."/>
            <person name="Mavromatis K."/>
            <person name="Ivanova N."/>
            <person name="Ovchinnikova G."/>
            <person name="Sims D."/>
            <person name="Meincke L."/>
            <person name="Brettin T."/>
            <person name="Detter J.C."/>
            <person name="Han C."/>
            <person name="Larimer F."/>
            <person name="Land M."/>
            <person name="Hauser L."/>
            <person name="Markowitz V."/>
            <person name="Cheng J.-F."/>
            <person name="Hugenholtz P."/>
            <person name="Woyke T."/>
            <person name="Wu D."/>
            <person name="Klenk H.-P."/>
            <person name="Eisen J.A."/>
        </authorList>
    </citation>
    <scope>NUCLEOTIDE SEQUENCE [LARGE SCALE GENOMIC DNA]</scope>
    <source>
        <strain evidence="3">ATCC 700099 / DSM 44233 / CIP 104796 / JCM 9543 / NBRC 105858 / Y-104</strain>
    </source>
</reference>
<sequence precursor="true">MSTLGRILGTAGVVTGVLGAAALGGVTAQRVAVRKYQSAQAALLTEPGAEPAFEAMDADRTYSVDTWDGVALHVEEVGPLDAPLTVIFAHGWTLRLGSWHFQRWGLAGPGFGEPHEAESIGTRTARRTGTARMSAQPNARLVFYDHRSHGKSTRAPEGHSTMDYLAADLHSVIDTAAPTGPIVLIGHSMGGMAIFTLAAQDPDLFADRVVGVGLVCTGATYLKPSELSKLLIAGGNPLVKVLKEVGSRYPAIFERGRSSNRDAVWLLTRSLGFSRKDVSGALVDYLDEMVSSTPVEVIAEFLPALFAHDQTEALPALAGIPTMIVAGDQDRMTPLDRSQRIAEVLPDARIVVAEGSGHMTMMEDPMVTNEALRELLRLALAGAQTGQRSAKRSRWSRPAR</sequence>
<dbReference type="HOGENOM" id="CLU_020336_6_2_11"/>
<feature type="domain" description="AB hydrolase-1" evidence="1">
    <location>
        <begin position="139"/>
        <end position="365"/>
    </location>
</feature>
<dbReference type="InterPro" id="IPR000073">
    <property type="entry name" value="AB_hydrolase_1"/>
</dbReference>
<evidence type="ECO:0000313" key="2">
    <source>
        <dbReference type="EMBL" id="ACV77598.1"/>
    </source>
</evidence>
<dbReference type="AlphaFoldDB" id="C8XCN3"/>
<accession>C8XCN3</accession>